<keyword evidence="3" id="KW-0238">DNA-binding</keyword>
<dbReference type="InterPro" id="IPR036390">
    <property type="entry name" value="WH_DNA-bd_sf"/>
</dbReference>
<dbReference type="InterPro" id="IPR005119">
    <property type="entry name" value="LysR_subst-bd"/>
</dbReference>
<dbReference type="GO" id="GO:0003700">
    <property type="term" value="F:DNA-binding transcription factor activity"/>
    <property type="evidence" value="ECO:0007669"/>
    <property type="project" value="InterPro"/>
</dbReference>
<dbReference type="GO" id="GO:0000976">
    <property type="term" value="F:transcription cis-regulatory region binding"/>
    <property type="evidence" value="ECO:0007669"/>
    <property type="project" value="TreeGrafter"/>
</dbReference>
<dbReference type="Pfam" id="PF03466">
    <property type="entry name" value="LysR_substrate"/>
    <property type="match status" value="1"/>
</dbReference>
<dbReference type="PROSITE" id="PS50931">
    <property type="entry name" value="HTH_LYSR"/>
    <property type="match status" value="1"/>
</dbReference>
<name>D6Y132_BACIE</name>
<dbReference type="SUPFAM" id="SSF53850">
    <property type="entry name" value="Periplasmic binding protein-like II"/>
    <property type="match status" value="1"/>
</dbReference>
<protein>
    <submittedName>
        <fullName evidence="6">Transcriptional regulator, MarR family</fullName>
    </submittedName>
</protein>
<reference evidence="6" key="1">
    <citation type="submission" date="2009-10" db="EMBL/GenBank/DDBJ databases">
        <title>Complete sequence of Bacillus selenitireducens MLS10.</title>
        <authorList>
            <consortium name="US DOE Joint Genome Institute"/>
            <person name="Lucas S."/>
            <person name="Copeland A."/>
            <person name="Lapidus A."/>
            <person name="Glavina del Rio T."/>
            <person name="Dalin E."/>
            <person name="Tice H."/>
            <person name="Bruce D."/>
            <person name="Goodwin L."/>
            <person name="Pitluck S."/>
            <person name="Sims D."/>
            <person name="Brettin T."/>
            <person name="Detter J.C."/>
            <person name="Han C."/>
            <person name="Larimer F."/>
            <person name="Land M."/>
            <person name="Hauser L."/>
            <person name="Kyrpides N."/>
            <person name="Ovchinnikova G."/>
            <person name="Stolz J."/>
        </authorList>
    </citation>
    <scope>NUCLEOTIDE SEQUENCE [LARGE SCALE GENOMIC DNA]</scope>
    <source>
        <strain evidence="6">MLS10</strain>
    </source>
</reference>
<evidence type="ECO:0000256" key="1">
    <source>
        <dbReference type="ARBA" id="ARBA00009437"/>
    </source>
</evidence>
<sequence length="295" mass="32834">MNQQQFKILIRLSQTGSLSQIAREMNLSQPTVTFHLKKLTEAAGVTLYQKRGDQIQFTDAGKMLLQYAKDITSLYEEAARIMKEYKEDKRGEILVGASHVPANYVLPPVFLRFTEEHPATKLSVRVGPTPDMIEAIKGKKLDLAIVSSSPIYDPDLFTRRITDDPVKLIVPVSHPLANKQVITLSDLTDVPFILQQKGATRGVIDDWMAKTGTALHVAMELSNMDAVQKMVSLGAGCSILSARSVVEPVSDGVLTTKALPHFDNDRSISVMYRKDRPISERMQRLITLIFQEAAL</sequence>
<dbReference type="InterPro" id="IPR000847">
    <property type="entry name" value="LysR_HTH_N"/>
</dbReference>
<accession>D6Y132</accession>
<keyword evidence="7" id="KW-1185">Reference proteome</keyword>
<dbReference type="HOGENOM" id="CLU_039613_6_1_9"/>
<keyword evidence="2" id="KW-0805">Transcription regulation</keyword>
<evidence type="ECO:0000313" key="6">
    <source>
        <dbReference type="EMBL" id="ADH98636.1"/>
    </source>
</evidence>
<proteinExistence type="inferred from homology"/>
<dbReference type="InterPro" id="IPR011991">
    <property type="entry name" value="ArsR-like_HTH"/>
</dbReference>
<dbReference type="CDD" id="cd00090">
    <property type="entry name" value="HTH_ARSR"/>
    <property type="match status" value="1"/>
</dbReference>
<evidence type="ECO:0000313" key="7">
    <source>
        <dbReference type="Proteomes" id="UP000000271"/>
    </source>
</evidence>
<dbReference type="SUPFAM" id="SSF46785">
    <property type="entry name" value="Winged helix' DNA-binding domain"/>
    <property type="match status" value="1"/>
</dbReference>
<dbReference type="PANTHER" id="PTHR30126:SF39">
    <property type="entry name" value="HTH-TYPE TRANSCRIPTIONAL REGULATOR CYSL"/>
    <property type="match status" value="1"/>
</dbReference>
<feature type="domain" description="HTH lysR-type" evidence="5">
    <location>
        <begin position="1"/>
        <end position="58"/>
    </location>
</feature>
<comment type="similarity">
    <text evidence="1">Belongs to the LysR transcriptional regulatory family.</text>
</comment>
<dbReference type="RefSeq" id="WP_013172060.1">
    <property type="nucleotide sequence ID" value="NC_014219.1"/>
</dbReference>
<dbReference type="Proteomes" id="UP000000271">
    <property type="component" value="Chromosome"/>
</dbReference>
<organism evidence="6 7">
    <name type="scientific">Bacillus selenitireducens (strain ATCC 700615 / DSM 15326 / MLS10)</name>
    <dbReference type="NCBI Taxonomy" id="439292"/>
    <lineage>
        <taxon>Bacteria</taxon>
        <taxon>Bacillati</taxon>
        <taxon>Bacillota</taxon>
        <taxon>Bacilli</taxon>
        <taxon>Bacillales</taxon>
        <taxon>Bacillaceae</taxon>
        <taxon>Salisediminibacterium</taxon>
    </lineage>
</organism>
<dbReference type="STRING" id="439292.Bsel_1118"/>
<dbReference type="KEGG" id="bse:Bsel_1118"/>
<evidence type="ECO:0000256" key="2">
    <source>
        <dbReference type="ARBA" id="ARBA00023015"/>
    </source>
</evidence>
<evidence type="ECO:0000256" key="4">
    <source>
        <dbReference type="ARBA" id="ARBA00023163"/>
    </source>
</evidence>
<dbReference type="Gene3D" id="3.40.190.290">
    <property type="match status" value="1"/>
</dbReference>
<evidence type="ECO:0000256" key="3">
    <source>
        <dbReference type="ARBA" id="ARBA00023125"/>
    </source>
</evidence>
<dbReference type="Pfam" id="PF00126">
    <property type="entry name" value="HTH_1"/>
    <property type="match status" value="1"/>
</dbReference>
<dbReference type="PANTHER" id="PTHR30126">
    <property type="entry name" value="HTH-TYPE TRANSCRIPTIONAL REGULATOR"/>
    <property type="match status" value="1"/>
</dbReference>
<dbReference type="CDD" id="cd05466">
    <property type="entry name" value="PBP2_LTTR_substrate"/>
    <property type="match status" value="1"/>
</dbReference>
<evidence type="ECO:0000259" key="5">
    <source>
        <dbReference type="PROSITE" id="PS50931"/>
    </source>
</evidence>
<dbReference type="eggNOG" id="COG0583">
    <property type="taxonomic scope" value="Bacteria"/>
</dbReference>
<dbReference type="AlphaFoldDB" id="D6Y132"/>
<dbReference type="InterPro" id="IPR036388">
    <property type="entry name" value="WH-like_DNA-bd_sf"/>
</dbReference>
<dbReference type="EMBL" id="CP001791">
    <property type="protein sequence ID" value="ADH98636.1"/>
    <property type="molecule type" value="Genomic_DNA"/>
</dbReference>
<dbReference type="Gene3D" id="1.10.10.10">
    <property type="entry name" value="Winged helix-like DNA-binding domain superfamily/Winged helix DNA-binding domain"/>
    <property type="match status" value="1"/>
</dbReference>
<keyword evidence="4" id="KW-0804">Transcription</keyword>
<dbReference type="OrthoDB" id="9785745at2"/>
<gene>
    <name evidence="6" type="ordered locus">Bsel_1118</name>
</gene>